<accession>A0A6A4RSF4</accession>
<organism evidence="1 2">
    <name type="scientific">Scophthalmus maximus</name>
    <name type="common">Turbot</name>
    <name type="synonym">Psetta maxima</name>
    <dbReference type="NCBI Taxonomy" id="52904"/>
    <lineage>
        <taxon>Eukaryota</taxon>
        <taxon>Metazoa</taxon>
        <taxon>Chordata</taxon>
        <taxon>Craniata</taxon>
        <taxon>Vertebrata</taxon>
        <taxon>Euteleostomi</taxon>
        <taxon>Actinopterygii</taxon>
        <taxon>Neopterygii</taxon>
        <taxon>Teleostei</taxon>
        <taxon>Neoteleostei</taxon>
        <taxon>Acanthomorphata</taxon>
        <taxon>Carangaria</taxon>
        <taxon>Pleuronectiformes</taxon>
        <taxon>Pleuronectoidei</taxon>
        <taxon>Scophthalmidae</taxon>
        <taxon>Scophthalmus</taxon>
    </lineage>
</organism>
<gene>
    <name evidence="1" type="ORF">F2P81_023847</name>
</gene>
<dbReference type="Proteomes" id="UP000438429">
    <property type="component" value="Unassembled WGS sequence"/>
</dbReference>
<comment type="caution">
    <text evidence="1">The sequence shown here is derived from an EMBL/GenBank/DDBJ whole genome shotgun (WGS) entry which is preliminary data.</text>
</comment>
<protein>
    <submittedName>
        <fullName evidence="1">Uncharacterized protein</fullName>
    </submittedName>
</protein>
<evidence type="ECO:0000313" key="2">
    <source>
        <dbReference type="Proteomes" id="UP000438429"/>
    </source>
</evidence>
<proteinExistence type="predicted"/>
<dbReference type="EMBL" id="VEVO01000022">
    <property type="protein sequence ID" value="KAF0023217.1"/>
    <property type="molecule type" value="Genomic_DNA"/>
</dbReference>
<sequence>MFYVSRLRRLGAIGPTAQASRVHMDTKPTCGALKTPHRGQLQYSLAQETMDQGSEDCIACAGHETNTAAT</sequence>
<evidence type="ECO:0000313" key="1">
    <source>
        <dbReference type="EMBL" id="KAF0023217.1"/>
    </source>
</evidence>
<dbReference type="AlphaFoldDB" id="A0A6A4RSF4"/>
<reference evidence="1 2" key="1">
    <citation type="submission" date="2019-06" db="EMBL/GenBank/DDBJ databases">
        <title>Draft genomes of female and male turbot (Scophthalmus maximus).</title>
        <authorList>
            <person name="Xu H."/>
            <person name="Xu X.-W."/>
            <person name="Shao C."/>
            <person name="Chen S."/>
        </authorList>
    </citation>
    <scope>NUCLEOTIDE SEQUENCE [LARGE SCALE GENOMIC DNA]</scope>
    <source>
        <strain evidence="1">Ysfricsl-2016a</strain>
        <tissue evidence="1">Blood</tissue>
    </source>
</reference>
<name>A0A6A4RSF4_SCOMX</name>